<feature type="region of interest" description="Disordered" evidence="1">
    <location>
        <begin position="456"/>
        <end position="477"/>
    </location>
</feature>
<reference evidence="3" key="1">
    <citation type="journal article" date="2019" name="Int. J. Syst. Evol. Microbiol.">
        <title>The Global Catalogue of Microorganisms (GCM) 10K type strain sequencing project: providing services to taxonomists for standard genome sequencing and annotation.</title>
        <authorList>
            <consortium name="The Broad Institute Genomics Platform"/>
            <consortium name="The Broad Institute Genome Sequencing Center for Infectious Disease"/>
            <person name="Wu L."/>
            <person name="Ma J."/>
        </authorList>
    </citation>
    <scope>NUCLEOTIDE SEQUENCE [LARGE SCALE GENOMIC DNA]</scope>
    <source>
        <strain evidence="3">CECT 7956</strain>
    </source>
</reference>
<dbReference type="Gene3D" id="1.25.40.10">
    <property type="entry name" value="Tetratricopeptide repeat domain"/>
    <property type="match status" value="2"/>
</dbReference>
<comment type="caution">
    <text evidence="2">The sequence shown here is derived from an EMBL/GenBank/DDBJ whole genome shotgun (WGS) entry which is preliminary data.</text>
</comment>
<gene>
    <name evidence="2" type="ORF">ACFOOI_04395</name>
</gene>
<dbReference type="EMBL" id="JBHRYQ010000001">
    <property type="protein sequence ID" value="MFC3809883.1"/>
    <property type="molecule type" value="Genomic_DNA"/>
</dbReference>
<evidence type="ECO:0000313" key="2">
    <source>
        <dbReference type="EMBL" id="MFC3809883.1"/>
    </source>
</evidence>
<dbReference type="Proteomes" id="UP001595616">
    <property type="component" value="Unassembled WGS sequence"/>
</dbReference>
<evidence type="ECO:0000313" key="3">
    <source>
        <dbReference type="Proteomes" id="UP001595616"/>
    </source>
</evidence>
<evidence type="ECO:0000256" key="1">
    <source>
        <dbReference type="SAM" id="MobiDB-lite"/>
    </source>
</evidence>
<sequence>MNAKYNALLIAKDEYKLSKEIIRNINKDNFGTILPIYYKIDSTKLDSANLFLVDAIKKSSIVAERHSNSRYLDEAYLVLADARLLKQEFYNAIETYKYVNTTAKTNTAKNSALIGLLRAYTENEDYITANQVAGILKGQKLNKENKARFLINKAYYHQKLKEDALAVVFLEEGIKYLKKGNEKARLHYIVGQYYDKLNQPVMARKNYISSKKNKPGYDIEFNANLGLLMNQSLAKNTVVEFETMLSDRKNQDLKDKIYFKMGELEAQKRNYSKAFEYYAASVYNANDDKVQKAFAYKAIADIYFDQLNDFETAAVYYDSTLITIPKEFEDYKSISQRALSLNDFIRYKKSLELEDSLQYLASLNPLELDYKIEKYVVEKHQKEKQVQNANAIQANANSSSYNASGGKRWTLYDPLEIVKQKNDFVRTWGSRPLEDNWRRAEKELGSFSLKIERETITNANPEEKPKTEVKEEDSPEIKEMEREKQEIIQKIPKTPIQIAASKRKQEESYFQLAKIYKLQFNENEKSAATFKTLIEKFPNSVFEPEALYFLTILEPNVSSYSAKLLEKYPYSSFSRQIKKGSTKITASGEIEANALYSNAFKVYESGRYNETLKALDNGLNNFLGSQIEDKMAFLRILTLSKLSLKDQYLISLNDFVRSYPTSDLLPKAKKLLETLN</sequence>
<keyword evidence="3" id="KW-1185">Reference proteome</keyword>
<accession>A0ABV7YRA9</accession>
<dbReference type="RefSeq" id="WP_379835498.1">
    <property type="nucleotide sequence ID" value="NZ_JBHRYQ010000001.1"/>
</dbReference>
<name>A0ABV7YRA9_9BACT</name>
<organism evidence="2 3">
    <name type="scientific">Lacihabitans lacunae</name>
    <dbReference type="NCBI Taxonomy" id="1028214"/>
    <lineage>
        <taxon>Bacteria</taxon>
        <taxon>Pseudomonadati</taxon>
        <taxon>Bacteroidota</taxon>
        <taxon>Cytophagia</taxon>
        <taxon>Cytophagales</taxon>
        <taxon>Leadbetterellaceae</taxon>
        <taxon>Lacihabitans</taxon>
    </lineage>
</organism>
<protein>
    <submittedName>
        <fullName evidence="2">Tol-pal system YbgF family protein</fullName>
    </submittedName>
</protein>
<dbReference type="InterPro" id="IPR011990">
    <property type="entry name" value="TPR-like_helical_dom_sf"/>
</dbReference>
<proteinExistence type="predicted"/>
<feature type="compositionally biased region" description="Basic and acidic residues" evidence="1">
    <location>
        <begin position="456"/>
        <end position="469"/>
    </location>
</feature>